<dbReference type="NCBIfam" id="TIGR03578">
    <property type="entry name" value="EF_0831"/>
    <property type="match status" value="1"/>
</dbReference>
<proteinExistence type="predicted"/>
<dbReference type="Pfam" id="PF14189">
    <property type="entry name" value="DUF4312"/>
    <property type="match status" value="1"/>
</dbReference>
<evidence type="ECO:0000313" key="2">
    <source>
        <dbReference type="Proteomes" id="UP000305202"/>
    </source>
</evidence>
<reference evidence="1 2" key="1">
    <citation type="submission" date="2019-04" db="EMBL/GenBank/DDBJ databases">
        <authorList>
            <person name="Li M."/>
            <person name="Gao C."/>
        </authorList>
    </citation>
    <scope>NUCLEOTIDE SEQUENCE [LARGE SCALE GENOMIC DNA]</scope>
    <source>
        <strain evidence="1 2">BGMRC 2031</strain>
    </source>
</reference>
<evidence type="ECO:0000313" key="1">
    <source>
        <dbReference type="EMBL" id="TKI06891.1"/>
    </source>
</evidence>
<organism evidence="1 2">
    <name type="scientific">Martelella alba</name>
    <dbReference type="NCBI Taxonomy" id="2590451"/>
    <lineage>
        <taxon>Bacteria</taxon>
        <taxon>Pseudomonadati</taxon>
        <taxon>Pseudomonadota</taxon>
        <taxon>Alphaproteobacteria</taxon>
        <taxon>Hyphomicrobiales</taxon>
        <taxon>Aurantimonadaceae</taxon>
        <taxon>Martelella</taxon>
    </lineage>
</organism>
<dbReference type="InterPro" id="IPR020037">
    <property type="entry name" value="DUF4312"/>
</dbReference>
<gene>
    <name evidence="1" type="ORF">FCN80_08010</name>
</gene>
<dbReference type="Proteomes" id="UP000305202">
    <property type="component" value="Unassembled WGS sequence"/>
</dbReference>
<dbReference type="RefSeq" id="WP_136989638.1">
    <property type="nucleotide sequence ID" value="NZ_SZPQ01000009.1"/>
</dbReference>
<keyword evidence="2" id="KW-1185">Reference proteome</keyword>
<name>A0ABY2SP25_9HYPH</name>
<dbReference type="EMBL" id="SZPQ01000009">
    <property type="protein sequence ID" value="TKI06891.1"/>
    <property type="molecule type" value="Genomic_DNA"/>
</dbReference>
<sequence>MKEQAAMKVRVTGRGETKQSALAAALGHVQSAVMKRTGNILLRIEPVQVDVVKAEEICRVEKFLFFFLPREKKTYVVELDISINVAMLDPEKLHFSRR</sequence>
<protein>
    <submittedName>
        <fullName evidence="1">DUF4312 family protein</fullName>
    </submittedName>
</protein>
<accession>A0ABY2SP25</accession>
<comment type="caution">
    <text evidence="1">The sequence shown here is derived from an EMBL/GenBank/DDBJ whole genome shotgun (WGS) entry which is preliminary data.</text>
</comment>